<evidence type="ECO:0000259" key="1">
    <source>
        <dbReference type="Pfam" id="PF01636"/>
    </source>
</evidence>
<dbReference type="Gene3D" id="3.40.50.300">
    <property type="entry name" value="P-loop containing nucleotide triphosphate hydrolases"/>
    <property type="match status" value="1"/>
</dbReference>
<keyword evidence="2" id="KW-0808">Transferase</keyword>
<protein>
    <submittedName>
        <fullName evidence="2">Aminoglycoside phosphotransferase</fullName>
    </submittedName>
</protein>
<name>A0A369W9N3_9GAMM</name>
<dbReference type="SUPFAM" id="SSF52540">
    <property type="entry name" value="P-loop containing nucleoside triphosphate hydrolases"/>
    <property type="match status" value="1"/>
</dbReference>
<dbReference type="InterPro" id="IPR011009">
    <property type="entry name" value="Kinase-like_dom_sf"/>
</dbReference>
<sequence length="532" mass="61186">MNEWELTEMTSAELINNLQHPQRFDHPVTTFELIETHISWVLLTGPFAYKFRKPVDFGFLDFTTLEKRFDDCLHELRLNRRFSPALYHGLVKIIGTPQAPQRVNVDETEPLDPQALDYGVQMRQFEQPQLLSELELKQQLPEAELLHLATELAGIHARAPADPPDPSLGSVETVRYVMQQNFDQCRPYLELLESDEPDLLQLLNRVEQQYLQRFAAQQDLLQRRQDQGLIRECHGDLHLGNIALVDGRACPFDCIEFNPRYRWLDPLNDLAFLLMDLQLRGHRQLSYRLLNRYLEQSPDYTGAGLLPLYMAYRSMVRAKVSLLGSGEPGLPLPPALRDDLLLHLQLAEQLLQPTPSAKRGRLVLMQGPSGSGKSWLSQQLLEQQPWLRLRSDRLRKQLHQRQPELPRYGDSLNQATYRQLLKDGSSLMAQGFDVIIDAAFLRADQRRPFIELAGQHDWSVNILCCDTNASRLAERIEIRQSSQDPSEATVAVMEQQLQNREPLSEEEAAVSIQIDTDRPEQVEACLRLLSRN</sequence>
<dbReference type="InterPro" id="IPR027417">
    <property type="entry name" value="P-loop_NTPase"/>
</dbReference>
<organism evidence="2 3">
    <name type="scientific">Motiliproteus coralliicola</name>
    <dbReference type="NCBI Taxonomy" id="2283196"/>
    <lineage>
        <taxon>Bacteria</taxon>
        <taxon>Pseudomonadati</taxon>
        <taxon>Pseudomonadota</taxon>
        <taxon>Gammaproteobacteria</taxon>
        <taxon>Oceanospirillales</taxon>
        <taxon>Oceanospirillaceae</taxon>
        <taxon>Motiliproteus</taxon>
    </lineage>
</organism>
<dbReference type="InterPro" id="IPR052732">
    <property type="entry name" value="Cell-binding_unc_protein"/>
</dbReference>
<dbReference type="Gene3D" id="3.90.1200.10">
    <property type="match status" value="1"/>
</dbReference>
<keyword evidence="3" id="KW-1185">Reference proteome</keyword>
<dbReference type="Pfam" id="PF01636">
    <property type="entry name" value="APH"/>
    <property type="match status" value="1"/>
</dbReference>
<gene>
    <name evidence="2" type="ORF">DV711_18065</name>
</gene>
<dbReference type="EMBL" id="QQOH01000006">
    <property type="protein sequence ID" value="RDE18031.1"/>
    <property type="molecule type" value="Genomic_DNA"/>
</dbReference>
<evidence type="ECO:0000313" key="3">
    <source>
        <dbReference type="Proteomes" id="UP000253769"/>
    </source>
</evidence>
<dbReference type="PANTHER" id="PTHR43883">
    <property type="entry name" value="SLR0207 PROTEIN"/>
    <property type="match status" value="1"/>
</dbReference>
<dbReference type="AlphaFoldDB" id="A0A369W9N3"/>
<dbReference type="SUPFAM" id="SSF56112">
    <property type="entry name" value="Protein kinase-like (PK-like)"/>
    <property type="match status" value="1"/>
</dbReference>
<accession>A0A369W9N3</accession>
<dbReference type="PANTHER" id="PTHR43883:SF1">
    <property type="entry name" value="GLUCONOKINASE"/>
    <property type="match status" value="1"/>
</dbReference>
<evidence type="ECO:0000313" key="2">
    <source>
        <dbReference type="EMBL" id="RDE18031.1"/>
    </source>
</evidence>
<feature type="domain" description="Aminoglycoside phosphotransferase" evidence="1">
    <location>
        <begin position="129"/>
        <end position="301"/>
    </location>
</feature>
<dbReference type="GO" id="GO:0016740">
    <property type="term" value="F:transferase activity"/>
    <property type="evidence" value="ECO:0007669"/>
    <property type="project" value="UniProtKB-KW"/>
</dbReference>
<proteinExistence type="predicted"/>
<dbReference type="InterPro" id="IPR002575">
    <property type="entry name" value="Aminoglycoside_PTrfase"/>
</dbReference>
<reference evidence="2 3" key="1">
    <citation type="submission" date="2018-07" db="EMBL/GenBank/DDBJ databases">
        <title>Motiliproteus coralliicola sp. nov., a bacterium isolated from Coral.</title>
        <authorList>
            <person name="Wang G."/>
        </authorList>
    </citation>
    <scope>NUCLEOTIDE SEQUENCE [LARGE SCALE GENOMIC DNA]</scope>
    <source>
        <strain evidence="2 3">C34</strain>
    </source>
</reference>
<dbReference type="Proteomes" id="UP000253769">
    <property type="component" value="Unassembled WGS sequence"/>
</dbReference>
<comment type="caution">
    <text evidence="2">The sequence shown here is derived from an EMBL/GenBank/DDBJ whole genome shotgun (WGS) entry which is preliminary data.</text>
</comment>
<dbReference type="Pfam" id="PF13671">
    <property type="entry name" value="AAA_33"/>
    <property type="match status" value="1"/>
</dbReference>